<dbReference type="Proteomes" id="UP000503399">
    <property type="component" value="Chromosome"/>
</dbReference>
<proteinExistence type="predicted"/>
<evidence type="ECO:0000313" key="3">
    <source>
        <dbReference type="Proteomes" id="UP000503399"/>
    </source>
</evidence>
<dbReference type="AlphaFoldDB" id="A0A6F8ZJB1"/>
<sequence>MVHIRPNAGHQLVAAPARNRRLSGAPC</sequence>
<dbReference type="KEGG" id="hfv:R50_2587"/>
<gene>
    <name evidence="2" type="ORF">R50_2587</name>
</gene>
<name>A0A6F8ZJB1_9FIRM</name>
<organism evidence="2 3">
    <name type="scientific">Candidatus Hydrogenisulfobacillus filiaventi</name>
    <dbReference type="NCBI Taxonomy" id="2707344"/>
    <lineage>
        <taxon>Bacteria</taxon>
        <taxon>Bacillati</taxon>
        <taxon>Bacillota</taxon>
        <taxon>Clostridia</taxon>
        <taxon>Eubacteriales</taxon>
        <taxon>Clostridiales Family XVII. Incertae Sedis</taxon>
        <taxon>Candidatus Hydrogenisulfobacillus</taxon>
    </lineage>
</organism>
<evidence type="ECO:0000256" key="1">
    <source>
        <dbReference type="SAM" id="MobiDB-lite"/>
    </source>
</evidence>
<reference evidence="2 3" key="1">
    <citation type="submission" date="2020-02" db="EMBL/GenBank/DDBJ databases">
        <authorList>
            <person name="Hogendoorn C."/>
        </authorList>
    </citation>
    <scope>NUCLEOTIDE SEQUENCE [LARGE SCALE GENOMIC DNA]</scope>
    <source>
        <strain evidence="2">R501</strain>
    </source>
</reference>
<keyword evidence="3" id="KW-1185">Reference proteome</keyword>
<protein>
    <submittedName>
        <fullName evidence="2">Uncharacterized protein</fullName>
    </submittedName>
</protein>
<accession>A0A6F8ZJB1</accession>
<dbReference type="EMBL" id="LR778114">
    <property type="protein sequence ID" value="CAB1130079.1"/>
    <property type="molecule type" value="Genomic_DNA"/>
</dbReference>
<feature type="region of interest" description="Disordered" evidence="1">
    <location>
        <begin position="1"/>
        <end position="27"/>
    </location>
</feature>
<evidence type="ECO:0000313" key="2">
    <source>
        <dbReference type="EMBL" id="CAB1130079.1"/>
    </source>
</evidence>